<gene>
    <name evidence="2" type="ORF">PGLA1383_LOCUS43998</name>
</gene>
<comment type="caution">
    <text evidence="2">The sequence shown here is derived from an EMBL/GenBank/DDBJ whole genome shotgun (WGS) entry which is preliminary data.</text>
</comment>
<name>A0A813GVB0_POLGL</name>
<dbReference type="EMBL" id="CAJNNV010029115">
    <property type="protein sequence ID" value="CAE8627171.1"/>
    <property type="molecule type" value="Genomic_DNA"/>
</dbReference>
<keyword evidence="1" id="KW-0472">Membrane</keyword>
<feature type="transmembrane region" description="Helical" evidence="1">
    <location>
        <begin position="44"/>
        <end position="65"/>
    </location>
</feature>
<keyword evidence="1" id="KW-1133">Transmembrane helix</keyword>
<sequence>VHVRPKWRPCWLRPQLRDLLLCALLVRGHLCFCGRVSWICSGCVFLNFLVVSFAPICFVVPHHVFGVSRFYVSATPSFLPLLLHHSPESGKALFFRGLENYTRNIPFPTTSLSLAKPCSSVDLRIRHFSAGWQHSIDEEKQIKASVVRFEPGSLG</sequence>
<organism evidence="2 3">
    <name type="scientific">Polarella glacialis</name>
    <name type="common">Dinoflagellate</name>
    <dbReference type="NCBI Taxonomy" id="89957"/>
    <lineage>
        <taxon>Eukaryota</taxon>
        <taxon>Sar</taxon>
        <taxon>Alveolata</taxon>
        <taxon>Dinophyceae</taxon>
        <taxon>Suessiales</taxon>
        <taxon>Suessiaceae</taxon>
        <taxon>Polarella</taxon>
    </lineage>
</organism>
<protein>
    <submittedName>
        <fullName evidence="2">Uncharacterized protein</fullName>
    </submittedName>
</protein>
<keyword evidence="1" id="KW-0812">Transmembrane</keyword>
<evidence type="ECO:0000313" key="2">
    <source>
        <dbReference type="EMBL" id="CAE8627171.1"/>
    </source>
</evidence>
<feature type="non-terminal residue" evidence="2">
    <location>
        <position position="155"/>
    </location>
</feature>
<keyword evidence="3" id="KW-1185">Reference proteome</keyword>
<evidence type="ECO:0000256" key="1">
    <source>
        <dbReference type="SAM" id="Phobius"/>
    </source>
</evidence>
<dbReference type="Proteomes" id="UP000654075">
    <property type="component" value="Unassembled WGS sequence"/>
</dbReference>
<dbReference type="AlphaFoldDB" id="A0A813GVB0"/>
<evidence type="ECO:0000313" key="3">
    <source>
        <dbReference type="Proteomes" id="UP000654075"/>
    </source>
</evidence>
<reference evidence="2" key="1">
    <citation type="submission" date="2021-02" db="EMBL/GenBank/DDBJ databases">
        <authorList>
            <person name="Dougan E. K."/>
            <person name="Rhodes N."/>
            <person name="Thang M."/>
            <person name="Chan C."/>
        </authorList>
    </citation>
    <scope>NUCLEOTIDE SEQUENCE</scope>
</reference>
<accession>A0A813GVB0</accession>
<proteinExistence type="predicted"/>